<dbReference type="RefSeq" id="WP_021777287.1">
    <property type="nucleotide sequence ID" value="NZ_AWXE01000004.1"/>
</dbReference>
<proteinExistence type="predicted"/>
<evidence type="ECO:0000256" key="2">
    <source>
        <dbReference type="ARBA" id="ARBA00022803"/>
    </source>
</evidence>
<dbReference type="PANTHER" id="PTHR45586">
    <property type="entry name" value="TPR REPEAT-CONTAINING PROTEIN PA4667"/>
    <property type="match status" value="1"/>
</dbReference>
<dbReference type="GO" id="GO:0008111">
    <property type="term" value="F:alpha-methylacyl-CoA racemase activity"/>
    <property type="evidence" value="ECO:0007669"/>
    <property type="project" value="UniProtKB-EC"/>
</dbReference>
<evidence type="ECO:0000256" key="3">
    <source>
        <dbReference type="PROSITE-ProRule" id="PRU00339"/>
    </source>
</evidence>
<dbReference type="SUPFAM" id="SSF48452">
    <property type="entry name" value="TPR-like"/>
    <property type="match status" value="3"/>
</dbReference>
<dbReference type="eggNOG" id="COG0457">
    <property type="taxonomic scope" value="Bacteria"/>
</dbReference>
<keyword evidence="4" id="KW-0472">Membrane</keyword>
<reference evidence="5 6" key="1">
    <citation type="journal article" date="2014" name="FEMS Microbiol. Ecol.">
        <title>Genomic differentiation among two strains of the PS1 clade isolated from geographically separated marine habitats.</title>
        <authorList>
            <person name="Jimenez-Infante F."/>
            <person name="Ngugi D.K."/>
            <person name="Alam I."/>
            <person name="Rashid M."/>
            <person name="Baalawi W."/>
            <person name="Kamau A.A."/>
            <person name="Bajic V.B."/>
            <person name="Stingl U."/>
        </authorList>
    </citation>
    <scope>NUCLEOTIDE SEQUENCE [LARGE SCALE GENOMIC DNA]</scope>
    <source>
        <strain evidence="5 6">RS24</strain>
    </source>
</reference>
<keyword evidence="4" id="KW-0812">Transmembrane</keyword>
<dbReference type="Pfam" id="PF13432">
    <property type="entry name" value="TPR_16"/>
    <property type="match status" value="1"/>
</dbReference>
<accession>U2WRZ7</accession>
<dbReference type="EMBL" id="AWXE01000004">
    <property type="protein sequence ID" value="ERL46308.1"/>
    <property type="molecule type" value="Genomic_DNA"/>
</dbReference>
<dbReference type="Gene3D" id="1.25.40.10">
    <property type="entry name" value="Tetratricopeptide repeat domain"/>
    <property type="match status" value="2"/>
</dbReference>
<dbReference type="InterPro" id="IPR011990">
    <property type="entry name" value="TPR-like_helical_dom_sf"/>
</dbReference>
<dbReference type="InterPro" id="IPR019734">
    <property type="entry name" value="TPR_rpt"/>
</dbReference>
<feature type="transmembrane region" description="Helical" evidence="4">
    <location>
        <begin position="12"/>
        <end position="34"/>
    </location>
</feature>
<keyword evidence="2 3" id="KW-0802">TPR repeat</keyword>
<keyword evidence="6" id="KW-1185">Reference proteome</keyword>
<dbReference type="Pfam" id="PF13181">
    <property type="entry name" value="TPR_8"/>
    <property type="match status" value="1"/>
</dbReference>
<dbReference type="SMART" id="SM00028">
    <property type="entry name" value="TPR"/>
    <property type="match status" value="5"/>
</dbReference>
<keyword evidence="4" id="KW-1133">Transmembrane helix</keyword>
<dbReference type="PROSITE" id="PS50005">
    <property type="entry name" value="TPR"/>
    <property type="match status" value="1"/>
</dbReference>
<evidence type="ECO:0000256" key="4">
    <source>
        <dbReference type="SAM" id="Phobius"/>
    </source>
</evidence>
<dbReference type="Proteomes" id="UP000016762">
    <property type="component" value="Unassembled WGS sequence"/>
</dbReference>
<comment type="caution">
    <text evidence="5">The sequence shown here is derived from an EMBL/GenBank/DDBJ whole genome shotgun (WGS) entry which is preliminary data.</text>
</comment>
<dbReference type="EC" id="5.1.99.4" evidence="5"/>
<dbReference type="InterPro" id="IPR051012">
    <property type="entry name" value="CellSynth/LPSAsmb/PSIAsmb"/>
</dbReference>
<keyword evidence="1" id="KW-0677">Repeat</keyword>
<dbReference type="AlphaFoldDB" id="U2WRZ7"/>
<protein>
    <submittedName>
        <fullName evidence="5">Alpha-methylacyl-CoA racemase protein</fullName>
        <ecNumber evidence="5">5.1.99.4</ecNumber>
    </submittedName>
</protein>
<feature type="repeat" description="TPR" evidence="3">
    <location>
        <begin position="487"/>
        <end position="520"/>
    </location>
</feature>
<dbReference type="OrthoDB" id="9766710at2"/>
<evidence type="ECO:0000313" key="6">
    <source>
        <dbReference type="Proteomes" id="UP000016762"/>
    </source>
</evidence>
<keyword evidence="5" id="KW-0413">Isomerase</keyword>
<dbReference type="STRING" id="1397666.RS24_01306"/>
<organism evidence="5 6">
    <name type="scientific">Candidatus Micropelagius thuwalensis</name>
    <dbReference type="NCBI Taxonomy" id="1397666"/>
    <lineage>
        <taxon>Bacteria</taxon>
        <taxon>Pseudomonadati</taxon>
        <taxon>Pseudomonadota</taxon>
        <taxon>Alphaproteobacteria</taxon>
        <taxon>PS1 clade</taxon>
        <taxon>Candidatus Micropelagius</taxon>
    </lineage>
</organism>
<sequence length="579" mass="65501">MSGQKLSLLTKLRFLMPVILGVVIFAMLVVMPFLRARSVKILQDIGPSLTGHILAGSFAYEQKDLSSAIKYYEVAQSVNPDDPALLEKLFSLYMSAGEMTKASGIAPRLIDLKQDVQQARLILAVEKFKDRNYVEAEAIIRQTRDDPFSVFVKNMFLMWSAYGQGDDDRARAHAEALLDLKTLDTLASWNIARLYEALGDNMAANDLFIAVIQKNAMKGSSFFSDYMSFLVSQGRGDEAMMLLENHLPQKDKTPYTLDAYRVVETPSKRAKMSPAEGLSMGLMELGVIFSGELPAEITLPYLHQALWLDRTSDKARVVIGELLTGMGDESRALDIYGDVKAQSISLTFARLSEARILENLGRKAEAQSLLETFVEKENYSFTLQTLADFYRRDEQMAKAELIYNKLIDQLEEDNDSNWELYFYRGITLEQQDRWDEAEADLLKARRLSGNQPFVLNYLGYSWIDNGINLYQGLEMIKKAVAQEPRNGFFVDSLGWAFYRMKDFGAAVQFLEKATELEPDDPEIIDHLGDALWQSGRQIEARYQWRRALSLEDDATKQKEIEEKIDYGVIEDAAGPGPAI</sequence>
<name>U2WRZ7_9PROT</name>
<evidence type="ECO:0000313" key="5">
    <source>
        <dbReference type="EMBL" id="ERL46308.1"/>
    </source>
</evidence>
<evidence type="ECO:0000256" key="1">
    <source>
        <dbReference type="ARBA" id="ARBA00022737"/>
    </source>
</evidence>
<gene>
    <name evidence="5" type="ORF">RS24_01306</name>
</gene>
<dbReference type="PANTHER" id="PTHR45586:SF14">
    <property type="entry name" value="TETRATRICOPEPTIDE TPR_2 REPEAT PROTEIN"/>
    <property type="match status" value="1"/>
</dbReference>